<gene>
    <name evidence="1" type="ORF">BDN72DRAFT_835661</name>
</gene>
<accession>A0ACD3B3B0</accession>
<dbReference type="EMBL" id="ML208281">
    <property type="protein sequence ID" value="TFK72788.1"/>
    <property type="molecule type" value="Genomic_DNA"/>
</dbReference>
<dbReference type="Proteomes" id="UP000308600">
    <property type="component" value="Unassembled WGS sequence"/>
</dbReference>
<protein>
    <submittedName>
        <fullName evidence="1">Uncharacterized protein</fullName>
    </submittedName>
</protein>
<keyword evidence="2" id="KW-1185">Reference proteome</keyword>
<name>A0ACD3B3B0_9AGAR</name>
<sequence>MSLQPIPAERIAQILENLHGEHATLYACRLASFQFIHPSQRLLYSSIRLHPTEVKLQAILEIAASSPRLLEYTNSLSHVEDQGTTNKSGAFRMDR</sequence>
<organism evidence="1 2">
    <name type="scientific">Pluteus cervinus</name>
    <dbReference type="NCBI Taxonomy" id="181527"/>
    <lineage>
        <taxon>Eukaryota</taxon>
        <taxon>Fungi</taxon>
        <taxon>Dikarya</taxon>
        <taxon>Basidiomycota</taxon>
        <taxon>Agaricomycotina</taxon>
        <taxon>Agaricomycetes</taxon>
        <taxon>Agaricomycetidae</taxon>
        <taxon>Agaricales</taxon>
        <taxon>Pluteineae</taxon>
        <taxon>Pluteaceae</taxon>
        <taxon>Pluteus</taxon>
    </lineage>
</organism>
<evidence type="ECO:0000313" key="2">
    <source>
        <dbReference type="Proteomes" id="UP000308600"/>
    </source>
</evidence>
<evidence type="ECO:0000313" key="1">
    <source>
        <dbReference type="EMBL" id="TFK72788.1"/>
    </source>
</evidence>
<proteinExistence type="predicted"/>
<reference evidence="1 2" key="1">
    <citation type="journal article" date="2019" name="Nat. Ecol. Evol.">
        <title>Megaphylogeny resolves global patterns of mushroom evolution.</title>
        <authorList>
            <person name="Varga T."/>
            <person name="Krizsan K."/>
            <person name="Foldi C."/>
            <person name="Dima B."/>
            <person name="Sanchez-Garcia M."/>
            <person name="Sanchez-Ramirez S."/>
            <person name="Szollosi G.J."/>
            <person name="Szarkandi J.G."/>
            <person name="Papp V."/>
            <person name="Albert L."/>
            <person name="Andreopoulos W."/>
            <person name="Angelini C."/>
            <person name="Antonin V."/>
            <person name="Barry K.W."/>
            <person name="Bougher N.L."/>
            <person name="Buchanan P."/>
            <person name="Buyck B."/>
            <person name="Bense V."/>
            <person name="Catcheside P."/>
            <person name="Chovatia M."/>
            <person name="Cooper J."/>
            <person name="Damon W."/>
            <person name="Desjardin D."/>
            <person name="Finy P."/>
            <person name="Geml J."/>
            <person name="Haridas S."/>
            <person name="Hughes K."/>
            <person name="Justo A."/>
            <person name="Karasinski D."/>
            <person name="Kautmanova I."/>
            <person name="Kiss B."/>
            <person name="Kocsube S."/>
            <person name="Kotiranta H."/>
            <person name="LaButti K.M."/>
            <person name="Lechner B.E."/>
            <person name="Liimatainen K."/>
            <person name="Lipzen A."/>
            <person name="Lukacs Z."/>
            <person name="Mihaltcheva S."/>
            <person name="Morgado L.N."/>
            <person name="Niskanen T."/>
            <person name="Noordeloos M.E."/>
            <person name="Ohm R.A."/>
            <person name="Ortiz-Santana B."/>
            <person name="Ovrebo C."/>
            <person name="Racz N."/>
            <person name="Riley R."/>
            <person name="Savchenko A."/>
            <person name="Shiryaev A."/>
            <person name="Soop K."/>
            <person name="Spirin V."/>
            <person name="Szebenyi C."/>
            <person name="Tomsovsky M."/>
            <person name="Tulloss R.E."/>
            <person name="Uehling J."/>
            <person name="Grigoriev I.V."/>
            <person name="Vagvolgyi C."/>
            <person name="Papp T."/>
            <person name="Martin F.M."/>
            <person name="Miettinen O."/>
            <person name="Hibbett D.S."/>
            <person name="Nagy L.G."/>
        </authorList>
    </citation>
    <scope>NUCLEOTIDE SEQUENCE [LARGE SCALE GENOMIC DNA]</scope>
    <source>
        <strain evidence="1 2">NL-1719</strain>
    </source>
</reference>